<feature type="signal peptide" evidence="2">
    <location>
        <begin position="1"/>
        <end position="23"/>
    </location>
</feature>
<dbReference type="SUPFAM" id="SSF50969">
    <property type="entry name" value="YVTN repeat-like/Quinoprotein amine dehydrogenase"/>
    <property type="match status" value="1"/>
</dbReference>
<comment type="caution">
    <text evidence="3">The sequence shown here is derived from an EMBL/GenBank/DDBJ whole genome shotgun (WGS) entry which is preliminary data.</text>
</comment>
<evidence type="ECO:0000256" key="1">
    <source>
        <dbReference type="SAM" id="MobiDB-lite"/>
    </source>
</evidence>
<protein>
    <submittedName>
        <fullName evidence="3">Uncharacterized protein</fullName>
    </submittedName>
</protein>
<dbReference type="Proteomes" id="UP001501612">
    <property type="component" value="Unassembled WGS sequence"/>
</dbReference>
<gene>
    <name evidence="3" type="ORF">GCM10009737_03890</name>
</gene>
<feature type="region of interest" description="Disordered" evidence="1">
    <location>
        <begin position="24"/>
        <end position="56"/>
    </location>
</feature>
<evidence type="ECO:0000313" key="3">
    <source>
        <dbReference type="EMBL" id="GAA1906349.1"/>
    </source>
</evidence>
<feature type="region of interest" description="Disordered" evidence="1">
    <location>
        <begin position="213"/>
        <end position="242"/>
    </location>
</feature>
<feature type="chain" id="PRO_5046138812" evidence="2">
    <location>
        <begin position="24"/>
        <end position="349"/>
    </location>
</feature>
<organism evidence="3 4">
    <name type="scientific">Nocardioides lentus</name>
    <dbReference type="NCBI Taxonomy" id="338077"/>
    <lineage>
        <taxon>Bacteria</taxon>
        <taxon>Bacillati</taxon>
        <taxon>Actinomycetota</taxon>
        <taxon>Actinomycetes</taxon>
        <taxon>Propionibacteriales</taxon>
        <taxon>Nocardioidaceae</taxon>
        <taxon>Nocardioides</taxon>
    </lineage>
</organism>
<name>A0ABP5A7V8_9ACTN</name>
<keyword evidence="4" id="KW-1185">Reference proteome</keyword>
<reference evidence="4" key="1">
    <citation type="journal article" date="2019" name="Int. J. Syst. Evol. Microbiol.">
        <title>The Global Catalogue of Microorganisms (GCM) 10K type strain sequencing project: providing services to taxonomists for standard genome sequencing and annotation.</title>
        <authorList>
            <consortium name="The Broad Institute Genomics Platform"/>
            <consortium name="The Broad Institute Genome Sequencing Center for Infectious Disease"/>
            <person name="Wu L."/>
            <person name="Ma J."/>
        </authorList>
    </citation>
    <scope>NUCLEOTIDE SEQUENCE [LARGE SCALE GENOMIC DNA]</scope>
    <source>
        <strain evidence="4">JCM 14046</strain>
    </source>
</reference>
<evidence type="ECO:0000256" key="2">
    <source>
        <dbReference type="SAM" id="SignalP"/>
    </source>
</evidence>
<evidence type="ECO:0000313" key="4">
    <source>
        <dbReference type="Proteomes" id="UP001501612"/>
    </source>
</evidence>
<sequence>MPGVTAPLRSAPAALLLALVASACGPDAAPGSDPGGNGGDSAGWRTSTDPVDPGGLVRLTGTTVHLADDSTVELAEPTETYVVAGDGVFSTAEPDGDDPGSPVLFTAPGESSVDTGLDVLPESLQASPDGRYLAAVEVASSEEEDAYGTPLATVVVLDLSTGEQVVDSTDGMGDTGSDDLADLYSESEIGPLALTDDAVVARTTEGELAWDLATGDSRAPAPDEEVPAAPTADSPEALRSPDGRWRIVQGRRLTDTIEPVEGGRTLTPDPGTDRWTLRFWVDDTTAVGAAVDGPGSPTRVGPDDSQTLMACTVPSGDCRVYDDTTDAEVVFPQRAGSAATSLLLGGPTS</sequence>
<dbReference type="InterPro" id="IPR011044">
    <property type="entry name" value="Quino_amine_DH_bsu"/>
</dbReference>
<keyword evidence="2" id="KW-0732">Signal</keyword>
<proteinExistence type="predicted"/>
<accession>A0ABP5A7V8</accession>
<dbReference type="EMBL" id="BAAAMY010000001">
    <property type="protein sequence ID" value="GAA1906349.1"/>
    <property type="molecule type" value="Genomic_DNA"/>
</dbReference>